<accession>A0A6G1FRU2</accession>
<dbReference type="RefSeq" id="XP_033530020.1">
    <property type="nucleotide sequence ID" value="XM_033680369.1"/>
</dbReference>
<reference evidence="4" key="3">
    <citation type="submission" date="2025-04" db="UniProtKB">
        <authorList>
            <consortium name="RefSeq"/>
        </authorList>
    </citation>
    <scope>IDENTIFICATION</scope>
    <source>
        <strain evidence="4">CBS 781.70</strain>
    </source>
</reference>
<gene>
    <name evidence="2 4" type="ORF">P152DRAFT_462521</name>
</gene>
<name>A0A6G1FRU2_9PEZI</name>
<feature type="compositionally biased region" description="Basic and acidic residues" evidence="1">
    <location>
        <begin position="75"/>
        <end position="87"/>
    </location>
</feature>
<feature type="compositionally biased region" description="Low complexity" evidence="1">
    <location>
        <begin position="42"/>
        <end position="67"/>
    </location>
</feature>
<organism evidence="2">
    <name type="scientific">Eremomyces bilateralis CBS 781.70</name>
    <dbReference type="NCBI Taxonomy" id="1392243"/>
    <lineage>
        <taxon>Eukaryota</taxon>
        <taxon>Fungi</taxon>
        <taxon>Dikarya</taxon>
        <taxon>Ascomycota</taxon>
        <taxon>Pezizomycotina</taxon>
        <taxon>Dothideomycetes</taxon>
        <taxon>Dothideomycetes incertae sedis</taxon>
        <taxon>Eremomycetales</taxon>
        <taxon>Eremomycetaceae</taxon>
        <taxon>Eremomyces</taxon>
    </lineage>
</organism>
<protein>
    <submittedName>
        <fullName evidence="2 4">Uncharacterized protein</fullName>
    </submittedName>
</protein>
<keyword evidence="3" id="KW-1185">Reference proteome</keyword>
<dbReference type="Proteomes" id="UP000504638">
    <property type="component" value="Unplaced"/>
</dbReference>
<dbReference type="EMBL" id="ML975184">
    <property type="protein sequence ID" value="KAF1808389.1"/>
    <property type="molecule type" value="Genomic_DNA"/>
</dbReference>
<proteinExistence type="predicted"/>
<evidence type="ECO:0000313" key="4">
    <source>
        <dbReference type="RefSeq" id="XP_033530020.1"/>
    </source>
</evidence>
<evidence type="ECO:0000256" key="1">
    <source>
        <dbReference type="SAM" id="MobiDB-lite"/>
    </source>
</evidence>
<reference evidence="2 4" key="1">
    <citation type="submission" date="2020-01" db="EMBL/GenBank/DDBJ databases">
        <authorList>
            <consortium name="DOE Joint Genome Institute"/>
            <person name="Haridas S."/>
            <person name="Albert R."/>
            <person name="Binder M."/>
            <person name="Bloem J."/>
            <person name="Labutti K."/>
            <person name="Salamov A."/>
            <person name="Andreopoulos B."/>
            <person name="Baker S.E."/>
            <person name="Barry K."/>
            <person name="Bills G."/>
            <person name="Bluhm B.H."/>
            <person name="Cannon C."/>
            <person name="Castanera R."/>
            <person name="Culley D.E."/>
            <person name="Daum C."/>
            <person name="Ezra D."/>
            <person name="Gonzalez J.B."/>
            <person name="Henrissat B."/>
            <person name="Kuo A."/>
            <person name="Liang C."/>
            <person name="Lipzen A."/>
            <person name="Lutzoni F."/>
            <person name="Magnuson J."/>
            <person name="Mondo S."/>
            <person name="Nolan M."/>
            <person name="Ohm R."/>
            <person name="Pangilinan J."/>
            <person name="Park H.-J."/>
            <person name="Ramirez L."/>
            <person name="Alfaro M."/>
            <person name="Sun H."/>
            <person name="Tritt A."/>
            <person name="Yoshinaga Y."/>
            <person name="Zwiers L.-H."/>
            <person name="Turgeon B.G."/>
            <person name="Goodwin S.B."/>
            <person name="Spatafora J.W."/>
            <person name="Crous P.W."/>
            <person name="Grigoriev I.V."/>
        </authorList>
    </citation>
    <scope>NUCLEOTIDE SEQUENCE</scope>
    <source>
        <strain evidence="2 4">CBS 781.70</strain>
    </source>
</reference>
<evidence type="ECO:0000313" key="2">
    <source>
        <dbReference type="EMBL" id="KAF1808389.1"/>
    </source>
</evidence>
<dbReference type="GeneID" id="54420939"/>
<evidence type="ECO:0000313" key="3">
    <source>
        <dbReference type="Proteomes" id="UP000504638"/>
    </source>
</evidence>
<reference evidence="4" key="2">
    <citation type="submission" date="2020-04" db="EMBL/GenBank/DDBJ databases">
        <authorList>
            <consortium name="NCBI Genome Project"/>
        </authorList>
    </citation>
    <scope>NUCLEOTIDE SEQUENCE</scope>
    <source>
        <strain evidence="4">CBS 781.70</strain>
    </source>
</reference>
<feature type="region of interest" description="Disordered" evidence="1">
    <location>
        <begin position="1"/>
        <end position="108"/>
    </location>
</feature>
<dbReference type="AlphaFoldDB" id="A0A6G1FRU2"/>
<sequence length="108" mass="11764">MTDAWLPGATSQGEDGRRDGSFSFCGHDCHGYDGGSYHQAPSTTANTETTSTTSTTTTSTTTMSSTSQMPAELDASQRKKVDNENKRRWGLWYLPERSPSPVRGPNDL</sequence>